<keyword evidence="1" id="KW-0812">Transmembrane</keyword>
<reference evidence="2 3" key="1">
    <citation type="submission" date="2016-06" db="EMBL/GenBank/DDBJ databases">
        <title>Draft genome of Moraxella lacunata CCUG 57757A.</title>
        <authorList>
            <person name="Salva-Serra F."/>
            <person name="Engstrom-Jakobsson H."/>
            <person name="Thorell K."/>
            <person name="Gonzales-Siles L."/>
            <person name="Karlsson R."/>
            <person name="Boulund F."/>
            <person name="Engstrand L."/>
            <person name="Kristiansson E."/>
            <person name="Moore E."/>
        </authorList>
    </citation>
    <scope>NUCLEOTIDE SEQUENCE [LARGE SCALE GENOMIC DNA]</scope>
    <source>
        <strain evidence="2 3">CCUG 57757A</strain>
    </source>
</reference>
<proteinExistence type="predicted"/>
<sequence length="193" mass="21283">MLKNVFAKILLVSYLFLFGGIGLVGMHFFSNHNASTGGGIPAESALSVVEGKVVEGRDVTLETKRRRGPNSAEQFYELDVQPTSGQMVKLRLDHDLEQSRIESVLEEQITAKYDATDENITYDIVMNGTGVITYQEMATKAQIKADKQAEFFGDDAMLQAGISWIIMGMIGLLGRHLLTRSRKPAKTPTQDNA</sequence>
<protein>
    <submittedName>
        <fullName evidence="2">Uncharacterized protein</fullName>
    </submittedName>
</protein>
<dbReference type="AlphaFoldDB" id="A0A1B8PXQ4"/>
<organism evidence="2 3">
    <name type="scientific">Moraxella lacunata</name>
    <dbReference type="NCBI Taxonomy" id="477"/>
    <lineage>
        <taxon>Bacteria</taxon>
        <taxon>Pseudomonadati</taxon>
        <taxon>Pseudomonadota</taxon>
        <taxon>Gammaproteobacteria</taxon>
        <taxon>Moraxellales</taxon>
        <taxon>Moraxellaceae</taxon>
        <taxon>Moraxella</taxon>
    </lineage>
</organism>
<evidence type="ECO:0000256" key="1">
    <source>
        <dbReference type="SAM" id="Phobius"/>
    </source>
</evidence>
<gene>
    <name evidence="2" type="ORF">A9309_09325</name>
</gene>
<dbReference type="RefSeq" id="WP_065256513.1">
    <property type="nucleotide sequence ID" value="NZ_JARDJM010000032.1"/>
</dbReference>
<evidence type="ECO:0000313" key="2">
    <source>
        <dbReference type="EMBL" id="OBX60694.1"/>
    </source>
</evidence>
<accession>A0A1B8PXQ4</accession>
<evidence type="ECO:0000313" key="3">
    <source>
        <dbReference type="Proteomes" id="UP000092607"/>
    </source>
</evidence>
<keyword evidence="1" id="KW-1133">Transmembrane helix</keyword>
<feature type="transmembrane region" description="Helical" evidence="1">
    <location>
        <begin position="9"/>
        <end position="29"/>
    </location>
</feature>
<feature type="transmembrane region" description="Helical" evidence="1">
    <location>
        <begin position="156"/>
        <end position="178"/>
    </location>
</feature>
<keyword evidence="1" id="KW-0472">Membrane</keyword>
<comment type="caution">
    <text evidence="2">The sequence shown here is derived from an EMBL/GenBank/DDBJ whole genome shotgun (WGS) entry which is preliminary data.</text>
</comment>
<name>A0A1B8PXQ4_MORLA</name>
<dbReference type="Proteomes" id="UP000092607">
    <property type="component" value="Unassembled WGS sequence"/>
</dbReference>
<dbReference type="EMBL" id="LZMS01000085">
    <property type="protein sequence ID" value="OBX60694.1"/>
    <property type="molecule type" value="Genomic_DNA"/>
</dbReference>